<dbReference type="AlphaFoldDB" id="A0A7I9V6I4"/>
<feature type="compositionally biased region" description="Acidic residues" evidence="3">
    <location>
        <begin position="1"/>
        <end position="13"/>
    </location>
</feature>
<dbReference type="EMBL" id="BJOV01000003">
    <property type="protein sequence ID" value="GEE00897.1"/>
    <property type="molecule type" value="Genomic_DNA"/>
</dbReference>
<dbReference type="Proteomes" id="UP000444960">
    <property type="component" value="Unassembled WGS sequence"/>
</dbReference>
<feature type="region of interest" description="Disordered" evidence="3">
    <location>
        <begin position="1"/>
        <end position="25"/>
    </location>
</feature>
<accession>A0A7I9V6I4</accession>
<name>A0A7I9V6I4_9ACTN</name>
<proteinExistence type="predicted"/>
<keyword evidence="4" id="KW-0812">Transmembrane</keyword>
<evidence type="ECO:0000256" key="3">
    <source>
        <dbReference type="SAM" id="MobiDB-lite"/>
    </source>
</evidence>
<reference evidence="6" key="1">
    <citation type="submission" date="2019-06" db="EMBL/GenBank/DDBJ databases">
        <title>Gordonia isolated from sludge of a wastewater treatment plant.</title>
        <authorList>
            <person name="Tamura T."/>
            <person name="Aoyama K."/>
            <person name="Kang Y."/>
            <person name="Saito S."/>
            <person name="Akiyama N."/>
            <person name="Yazawa K."/>
            <person name="Gonoi T."/>
            <person name="Mikami Y."/>
        </authorList>
    </citation>
    <scope>NUCLEOTIDE SEQUENCE [LARGE SCALE GENOMIC DNA]</scope>
    <source>
        <strain evidence="6">NBRC 107696</strain>
    </source>
</reference>
<organism evidence="5 6">
    <name type="scientific">Gordonia spumicola</name>
    <dbReference type="NCBI Taxonomy" id="589161"/>
    <lineage>
        <taxon>Bacteria</taxon>
        <taxon>Bacillati</taxon>
        <taxon>Actinomycetota</taxon>
        <taxon>Actinomycetes</taxon>
        <taxon>Mycobacteriales</taxon>
        <taxon>Gordoniaceae</taxon>
        <taxon>Gordonia</taxon>
    </lineage>
</organism>
<evidence type="ECO:0000313" key="6">
    <source>
        <dbReference type="Proteomes" id="UP000444960"/>
    </source>
</evidence>
<feature type="transmembrane region" description="Helical" evidence="4">
    <location>
        <begin position="35"/>
        <end position="56"/>
    </location>
</feature>
<evidence type="ECO:0000256" key="1">
    <source>
        <dbReference type="ARBA" id="ARBA00004370"/>
    </source>
</evidence>
<keyword evidence="6" id="KW-1185">Reference proteome</keyword>
<dbReference type="PANTHER" id="PTHR37042:SF4">
    <property type="entry name" value="OUTER MEMBRANE PROTEIN RV1973"/>
    <property type="match status" value="1"/>
</dbReference>
<sequence>MATDTIELDETAESEAPVTVAKSSPVTRARPPASAALYVVIALLVAATGFFGYRYFTADDAPVSASDGDRAAVQSMAVDFAVKFSSFDYRDLNKSRAAVNGMSTPGFASRYDEMVKALSEIVANGQGVATAEVTHSAVETLDGDKATVLLFVDQKATNVVAPTGKNQPYRMFMTLKKSDGHWLVDDVQTL</sequence>
<dbReference type="RefSeq" id="WP_228461252.1">
    <property type="nucleotide sequence ID" value="NZ_BJOV01000003.1"/>
</dbReference>
<dbReference type="GO" id="GO:0016020">
    <property type="term" value="C:membrane"/>
    <property type="evidence" value="ECO:0007669"/>
    <property type="project" value="UniProtKB-SubCell"/>
</dbReference>
<comment type="caution">
    <text evidence="5">The sequence shown here is derived from an EMBL/GenBank/DDBJ whole genome shotgun (WGS) entry which is preliminary data.</text>
</comment>
<evidence type="ECO:0000256" key="2">
    <source>
        <dbReference type="ARBA" id="ARBA00023136"/>
    </source>
</evidence>
<keyword evidence="2 4" id="KW-0472">Membrane</keyword>
<comment type="subcellular location">
    <subcellularLocation>
        <location evidence="1">Membrane</location>
    </subcellularLocation>
</comment>
<evidence type="ECO:0000256" key="4">
    <source>
        <dbReference type="SAM" id="Phobius"/>
    </source>
</evidence>
<evidence type="ECO:0000313" key="5">
    <source>
        <dbReference type="EMBL" id="GEE00897.1"/>
    </source>
</evidence>
<evidence type="ECO:0008006" key="7">
    <source>
        <dbReference type="Google" id="ProtNLM"/>
    </source>
</evidence>
<keyword evidence="4" id="KW-1133">Transmembrane helix</keyword>
<protein>
    <recommendedName>
        <fullName evidence="7">Mce-associated membrane protein</fullName>
    </recommendedName>
</protein>
<gene>
    <name evidence="5" type="ORF">nbrc107696_13430</name>
</gene>
<dbReference type="PANTHER" id="PTHR37042">
    <property type="entry name" value="OUTER MEMBRANE PROTEIN RV1973"/>
    <property type="match status" value="1"/>
</dbReference>